<dbReference type="InterPro" id="IPR038729">
    <property type="entry name" value="Rad50/SbcC_AAA"/>
</dbReference>
<reference evidence="3 4" key="1">
    <citation type="submission" date="2017-01" db="EMBL/GenBank/DDBJ databases">
        <title>Genome Analysis of Deinococcus marmoris KOPRI26562.</title>
        <authorList>
            <person name="Kim J.H."/>
            <person name="Oh H.-M."/>
        </authorList>
    </citation>
    <scope>NUCLEOTIDE SEQUENCE [LARGE SCALE GENOMIC DNA]</scope>
    <source>
        <strain evidence="3 4">KOPRI26562</strain>
    </source>
</reference>
<dbReference type="STRING" id="249408.BOO71_0003418"/>
<accession>A0A1U7P222</accession>
<keyword evidence="4" id="KW-1185">Reference proteome</keyword>
<evidence type="ECO:0000259" key="2">
    <source>
        <dbReference type="Pfam" id="PF13476"/>
    </source>
</evidence>
<dbReference type="Pfam" id="PF13476">
    <property type="entry name" value="AAA_23"/>
    <property type="match status" value="1"/>
</dbReference>
<dbReference type="Proteomes" id="UP000186607">
    <property type="component" value="Unassembled WGS sequence"/>
</dbReference>
<feature type="coiled-coil region" evidence="1">
    <location>
        <begin position="472"/>
        <end position="506"/>
    </location>
</feature>
<dbReference type="RefSeq" id="WP_075831030.1">
    <property type="nucleotide sequence ID" value="NZ_MSTI01000039.1"/>
</dbReference>
<keyword evidence="1" id="KW-0175">Coiled coil</keyword>
<dbReference type="Pfam" id="PF13558">
    <property type="entry name" value="SbcC_Walker_B"/>
    <property type="match status" value="1"/>
</dbReference>
<comment type="caution">
    <text evidence="3">The sequence shown here is derived from an EMBL/GenBank/DDBJ whole genome shotgun (WGS) entry which is preliminary data.</text>
</comment>
<dbReference type="OrthoDB" id="9795626at2"/>
<gene>
    <name evidence="3" type="ORF">BOO71_0003418</name>
</gene>
<evidence type="ECO:0000256" key="1">
    <source>
        <dbReference type="SAM" id="Coils"/>
    </source>
</evidence>
<dbReference type="SUPFAM" id="SSF52540">
    <property type="entry name" value="P-loop containing nucleoside triphosphate hydrolases"/>
    <property type="match status" value="1"/>
</dbReference>
<dbReference type="PANTHER" id="PTHR32114:SF2">
    <property type="entry name" value="ABC TRANSPORTER ABCH.3"/>
    <property type="match status" value="1"/>
</dbReference>
<sequence length="835" mass="93668">MLQLTLENYRRYREITQLTFQTGLTIVTGPNGAGKSTLTEAILNALYGPLRGMSPTSDDSERPWRVTFTFKCGDAQLSVTQHDTQAALTVNGQDLINLAPGSRDAVIAEVRSRVGGLGRTNFERVYFALQGQTEALVTLKPVERKKLIEEVLQLDVVKKAVELQEAEVNLAVDEFKTALTLLAREATGLHGQPHLTSAAQQVSTSRTLRTRAERLGQLRGALQDAICAHEQHITAIGSMAEHARVAQEQAAQTIKAFDTQVKRQTSILEAFRDRQEEDADLLGTLREAQGELSGLQTLLADHEIERDIALASRAEAKDWQEVQARHQEAERTQRAHGKHAGTAQRLEQAIAEVERRHEDFHRLQRECIQLPNPVHDLEVVTARLDALALDPTAQEAAEIVAEARRLDQQREEFQGHLTALAHPGQVCPTCGLELDNHGRQEREVHLHSWINTTLPALREALAIRERASVRRRESWTLELSSLRDDAKRLKKEVQAVERAADRAHEAHKRWTEAQLACDTATARCEEFGIHLPFDHARGPALEAERDLLADKLEQLRPAKERYDRRDDLERKARTTQQLLDVKTQTIRALEDARTALAYDSAAHQNAQAELLQLTADQSQVAVATERAAAALRDATREKAAAEAVLTSMSRADQHVTETWQRLERDSQLCSHLTNFQQHFFAANTREVIARASTLLQRVADTSIRGIALDQNGTLHYRDASYVKRSVDRLSGGEKALVGLCLRLALAERAQRIATNHQVRFLVLDEVLSSLDDQRRDQVQVVLHEVLKDGLFDHIIMITHIDDVKKSWRANRLEISKSGEHTSAAELFSLDLFPKN</sequence>
<evidence type="ECO:0000313" key="3">
    <source>
        <dbReference type="EMBL" id="OLV19209.1"/>
    </source>
</evidence>
<feature type="domain" description="Rad50/SbcC-type AAA" evidence="2">
    <location>
        <begin position="3"/>
        <end position="84"/>
    </location>
</feature>
<dbReference type="PANTHER" id="PTHR32114">
    <property type="entry name" value="ABC TRANSPORTER ABCH.3"/>
    <property type="match status" value="1"/>
</dbReference>
<proteinExistence type="predicted"/>
<dbReference type="SUPFAM" id="SSF75712">
    <property type="entry name" value="Rad50 coiled-coil Zn hook"/>
    <property type="match status" value="1"/>
</dbReference>
<dbReference type="GO" id="GO:0016887">
    <property type="term" value="F:ATP hydrolysis activity"/>
    <property type="evidence" value="ECO:0007669"/>
    <property type="project" value="InterPro"/>
</dbReference>
<organism evidence="3 4">
    <name type="scientific">Deinococcus marmoris</name>
    <dbReference type="NCBI Taxonomy" id="249408"/>
    <lineage>
        <taxon>Bacteria</taxon>
        <taxon>Thermotogati</taxon>
        <taxon>Deinococcota</taxon>
        <taxon>Deinococci</taxon>
        <taxon>Deinococcales</taxon>
        <taxon>Deinococcaceae</taxon>
        <taxon>Deinococcus</taxon>
    </lineage>
</organism>
<name>A0A1U7P222_9DEIO</name>
<protein>
    <submittedName>
        <fullName evidence="3">Chromosome partition protein smc</fullName>
    </submittedName>
</protein>
<dbReference type="AlphaFoldDB" id="A0A1U7P222"/>
<dbReference type="Gene3D" id="3.40.50.300">
    <property type="entry name" value="P-loop containing nucleotide triphosphate hydrolases"/>
    <property type="match status" value="2"/>
</dbReference>
<dbReference type="InterPro" id="IPR027417">
    <property type="entry name" value="P-loop_NTPase"/>
</dbReference>
<dbReference type="GO" id="GO:0006302">
    <property type="term" value="P:double-strand break repair"/>
    <property type="evidence" value="ECO:0007669"/>
    <property type="project" value="InterPro"/>
</dbReference>
<dbReference type="EMBL" id="MSTI01000039">
    <property type="protein sequence ID" value="OLV19209.1"/>
    <property type="molecule type" value="Genomic_DNA"/>
</dbReference>
<evidence type="ECO:0000313" key="4">
    <source>
        <dbReference type="Proteomes" id="UP000186607"/>
    </source>
</evidence>